<dbReference type="InterPro" id="IPR036192">
    <property type="entry name" value="Cell_div_ZapA-like_sf"/>
</dbReference>
<reference evidence="1 2" key="1">
    <citation type="submission" date="2020-03" db="EMBL/GenBank/DDBJ databases">
        <title>Genomic Encyclopedia of Type Strains, Phase IV (KMG-IV): sequencing the most valuable type-strain genomes for metagenomic binning, comparative biology and taxonomic classification.</title>
        <authorList>
            <person name="Goeker M."/>
        </authorList>
    </citation>
    <scope>NUCLEOTIDE SEQUENCE [LARGE SCALE GENOMIC DNA]</scope>
    <source>
        <strain evidence="1 2">DSM 5718</strain>
    </source>
</reference>
<dbReference type="SUPFAM" id="SSF102829">
    <property type="entry name" value="Cell division protein ZapA-like"/>
    <property type="match status" value="1"/>
</dbReference>
<accession>A0A846MSZ0</accession>
<dbReference type="RefSeq" id="WP_166920692.1">
    <property type="nucleotide sequence ID" value="NZ_JAASRN010000005.1"/>
</dbReference>
<protein>
    <submittedName>
        <fullName evidence="1">Cell division protein ZapA</fullName>
    </submittedName>
</protein>
<dbReference type="Pfam" id="PF05164">
    <property type="entry name" value="ZapA"/>
    <property type="match status" value="1"/>
</dbReference>
<keyword evidence="1" id="KW-0132">Cell division</keyword>
<sequence length="103" mass="11951">MSQKLPITLRIAERSYPMEVDLEDEARLRAVGKQINQQLKHYKDVYGVTDSQDLLAIYAVDCSMEKESLKEALDTYEDLFLSKINSLEEIIDLTLQRSENLIR</sequence>
<dbReference type="Proteomes" id="UP000537126">
    <property type="component" value="Unassembled WGS sequence"/>
</dbReference>
<proteinExistence type="predicted"/>
<dbReference type="EMBL" id="JAASRN010000005">
    <property type="protein sequence ID" value="NIK74683.1"/>
    <property type="molecule type" value="Genomic_DNA"/>
</dbReference>
<evidence type="ECO:0000313" key="2">
    <source>
        <dbReference type="Proteomes" id="UP000537126"/>
    </source>
</evidence>
<comment type="caution">
    <text evidence="1">The sequence shown here is derived from an EMBL/GenBank/DDBJ whole genome shotgun (WGS) entry which is preliminary data.</text>
</comment>
<dbReference type="InterPro" id="IPR007838">
    <property type="entry name" value="Cell_div_ZapA-like"/>
</dbReference>
<keyword evidence="2" id="KW-1185">Reference proteome</keyword>
<dbReference type="AlphaFoldDB" id="A0A846MSZ0"/>
<keyword evidence="1" id="KW-0131">Cell cycle</keyword>
<dbReference type="GO" id="GO:0051301">
    <property type="term" value="P:cell division"/>
    <property type="evidence" value="ECO:0007669"/>
    <property type="project" value="UniProtKB-KW"/>
</dbReference>
<name>A0A846MSZ0_9BACT</name>
<organism evidence="1 2">
    <name type="scientific">Thermonema lapsum</name>
    <dbReference type="NCBI Taxonomy" id="28195"/>
    <lineage>
        <taxon>Bacteria</taxon>
        <taxon>Pseudomonadati</taxon>
        <taxon>Bacteroidota</taxon>
        <taxon>Cytophagia</taxon>
        <taxon>Cytophagales</taxon>
        <taxon>Thermonemataceae</taxon>
        <taxon>Thermonema</taxon>
    </lineage>
</organism>
<evidence type="ECO:0000313" key="1">
    <source>
        <dbReference type="EMBL" id="NIK74683.1"/>
    </source>
</evidence>
<gene>
    <name evidence="1" type="ORF">FHS56_002215</name>
</gene>